<dbReference type="PANTHER" id="PTHR43071:SF1">
    <property type="entry name" value="2-AMINO-4-HYDROXY-6-HYDROXYMETHYLDIHYDROPTERIDINE PYROPHOSPHOKINASE"/>
    <property type="match status" value="1"/>
</dbReference>
<keyword evidence="5" id="KW-0808">Transferase</keyword>
<dbReference type="CDD" id="cd00483">
    <property type="entry name" value="HPPK"/>
    <property type="match status" value="1"/>
</dbReference>
<dbReference type="Pfam" id="PF01288">
    <property type="entry name" value="HPPK"/>
    <property type="match status" value="1"/>
</dbReference>
<dbReference type="InterPro" id="IPR000550">
    <property type="entry name" value="Hppk"/>
</dbReference>
<dbReference type="SUPFAM" id="SSF55083">
    <property type="entry name" value="6-hydroxymethyl-7,8-dihydropterin pyrophosphokinase, HPPK"/>
    <property type="match status" value="1"/>
</dbReference>
<protein>
    <recommendedName>
        <fullName evidence="4">2-amino-4-hydroxy-6-hydroxymethyldihydropteridine pyrophosphokinase</fullName>
        <ecNumber evidence="3">2.7.6.3</ecNumber>
    </recommendedName>
    <alternativeName>
        <fullName evidence="11">6-hydroxymethyl-7,8-dihydropterin pyrophosphokinase</fullName>
    </alternativeName>
    <alternativeName>
        <fullName evidence="12">7,8-dihydro-6-hydroxymethylpterin-pyrophosphokinase</fullName>
    </alternativeName>
</protein>
<dbReference type="GO" id="GO:0046656">
    <property type="term" value="P:folic acid biosynthetic process"/>
    <property type="evidence" value="ECO:0007669"/>
    <property type="project" value="UniProtKB-KW"/>
</dbReference>
<dbReference type="EC" id="2.7.6.3" evidence="3"/>
<keyword evidence="6" id="KW-0547">Nucleotide-binding</keyword>
<comment type="pathway">
    <text evidence="1">Cofactor biosynthesis; tetrahydrofolate biosynthesis; 2-amino-4-hydroxy-6-hydroxymethyl-7,8-dihydropteridine diphosphate from 7,8-dihydroneopterin triphosphate: step 4/4.</text>
</comment>
<dbReference type="GO" id="GO:0005524">
    <property type="term" value="F:ATP binding"/>
    <property type="evidence" value="ECO:0007669"/>
    <property type="project" value="UniProtKB-KW"/>
</dbReference>
<dbReference type="InterPro" id="IPR035907">
    <property type="entry name" value="Hppk_sf"/>
</dbReference>
<evidence type="ECO:0000256" key="2">
    <source>
        <dbReference type="ARBA" id="ARBA00005810"/>
    </source>
</evidence>
<dbReference type="UniPathway" id="UPA00077">
    <property type="reaction ID" value="UER00155"/>
</dbReference>
<dbReference type="Proteomes" id="UP000199347">
    <property type="component" value="Unassembled WGS sequence"/>
</dbReference>
<keyword evidence="7 14" id="KW-0418">Kinase</keyword>
<feature type="domain" description="7,8-dihydro-6-hydroxymethylpterin-pyrophosphokinase" evidence="13">
    <location>
        <begin position="97"/>
        <end position="108"/>
    </location>
</feature>
<evidence type="ECO:0000259" key="13">
    <source>
        <dbReference type="PROSITE" id="PS00794"/>
    </source>
</evidence>
<gene>
    <name evidence="14" type="ORF">SAMN03080610_00029</name>
</gene>
<evidence type="ECO:0000256" key="12">
    <source>
        <dbReference type="ARBA" id="ARBA00033413"/>
    </source>
</evidence>
<organism evidence="14 15">
    <name type="scientific">Afifella marina DSM 2698</name>
    <dbReference type="NCBI Taxonomy" id="1120955"/>
    <lineage>
        <taxon>Bacteria</taxon>
        <taxon>Pseudomonadati</taxon>
        <taxon>Pseudomonadota</taxon>
        <taxon>Alphaproteobacteria</taxon>
        <taxon>Hyphomicrobiales</taxon>
        <taxon>Afifellaceae</taxon>
        <taxon>Afifella</taxon>
    </lineage>
</organism>
<keyword evidence="9" id="KW-0289">Folate biosynthesis</keyword>
<name>A0A1G5M310_AFIMA</name>
<dbReference type="STRING" id="1120955.SAMN03080610_00029"/>
<comment type="similarity">
    <text evidence="2">Belongs to the HPPK family.</text>
</comment>
<proteinExistence type="inferred from homology"/>
<comment type="function">
    <text evidence="10">Catalyzes the transfer of pyrophosphate from adenosine triphosphate (ATP) to 6-hydroxymethyl-7,8-dihydropterin, an enzymatic step in folate biosynthesis pathway.</text>
</comment>
<evidence type="ECO:0000313" key="14">
    <source>
        <dbReference type="EMBL" id="SCZ19563.1"/>
    </source>
</evidence>
<evidence type="ECO:0000256" key="8">
    <source>
        <dbReference type="ARBA" id="ARBA00022840"/>
    </source>
</evidence>
<evidence type="ECO:0000256" key="4">
    <source>
        <dbReference type="ARBA" id="ARBA00016218"/>
    </source>
</evidence>
<dbReference type="Gene3D" id="3.30.70.560">
    <property type="entry name" value="7,8-Dihydro-6-hydroxymethylpterin-pyrophosphokinase HPPK"/>
    <property type="match status" value="1"/>
</dbReference>
<dbReference type="AlphaFoldDB" id="A0A1G5M310"/>
<dbReference type="GO" id="GO:0046654">
    <property type="term" value="P:tetrahydrofolate biosynthetic process"/>
    <property type="evidence" value="ECO:0007669"/>
    <property type="project" value="UniProtKB-UniPathway"/>
</dbReference>
<keyword evidence="15" id="KW-1185">Reference proteome</keyword>
<dbReference type="OrthoDB" id="9808041at2"/>
<evidence type="ECO:0000256" key="3">
    <source>
        <dbReference type="ARBA" id="ARBA00013253"/>
    </source>
</evidence>
<dbReference type="PANTHER" id="PTHR43071">
    <property type="entry name" value="2-AMINO-4-HYDROXY-6-HYDROXYMETHYLDIHYDROPTERIDINE PYROPHOSPHOKINASE"/>
    <property type="match status" value="1"/>
</dbReference>
<evidence type="ECO:0000256" key="5">
    <source>
        <dbReference type="ARBA" id="ARBA00022679"/>
    </source>
</evidence>
<dbReference type="PROSITE" id="PS00794">
    <property type="entry name" value="HPPK"/>
    <property type="match status" value="1"/>
</dbReference>
<keyword evidence="8" id="KW-0067">ATP-binding</keyword>
<dbReference type="GO" id="GO:0003848">
    <property type="term" value="F:2-amino-4-hydroxy-6-hydroxymethyldihydropteridine diphosphokinase activity"/>
    <property type="evidence" value="ECO:0007669"/>
    <property type="project" value="UniProtKB-EC"/>
</dbReference>
<evidence type="ECO:0000313" key="15">
    <source>
        <dbReference type="Proteomes" id="UP000199347"/>
    </source>
</evidence>
<evidence type="ECO:0000256" key="1">
    <source>
        <dbReference type="ARBA" id="ARBA00005051"/>
    </source>
</evidence>
<dbReference type="NCBIfam" id="TIGR01498">
    <property type="entry name" value="folK"/>
    <property type="match status" value="1"/>
</dbReference>
<evidence type="ECO:0000256" key="10">
    <source>
        <dbReference type="ARBA" id="ARBA00029409"/>
    </source>
</evidence>
<accession>A0A1G5M310</accession>
<evidence type="ECO:0000256" key="11">
    <source>
        <dbReference type="ARBA" id="ARBA00029766"/>
    </source>
</evidence>
<dbReference type="GO" id="GO:0016301">
    <property type="term" value="F:kinase activity"/>
    <property type="evidence" value="ECO:0007669"/>
    <property type="project" value="UniProtKB-KW"/>
</dbReference>
<evidence type="ECO:0000256" key="7">
    <source>
        <dbReference type="ARBA" id="ARBA00022777"/>
    </source>
</evidence>
<reference evidence="15" key="1">
    <citation type="submission" date="2016-10" db="EMBL/GenBank/DDBJ databases">
        <authorList>
            <person name="Varghese N."/>
            <person name="Submissions S."/>
        </authorList>
    </citation>
    <scope>NUCLEOTIDE SEQUENCE [LARGE SCALE GENOMIC DNA]</scope>
    <source>
        <strain evidence="15">DSM 2698</strain>
    </source>
</reference>
<evidence type="ECO:0000256" key="9">
    <source>
        <dbReference type="ARBA" id="ARBA00022909"/>
    </source>
</evidence>
<dbReference type="RefSeq" id="WP_092808886.1">
    <property type="nucleotide sequence ID" value="NZ_FMVW01000001.1"/>
</dbReference>
<sequence>MIHRSLACGAVKAVLGLGANLGDPADTFRKAAKAIANVDGVTVTAAAPLYVSRPWGKTDQPDFTNSALLIETQLSPRRLLAALLDVEKELGRIRAEHWGPRVIDIDILVYGEELLAEPELSIPHPHLTERSFALKPLVDLWPTAKIGERPASEILTRLDLSDLTPAGPGNWHREPVRRN</sequence>
<evidence type="ECO:0000256" key="6">
    <source>
        <dbReference type="ARBA" id="ARBA00022741"/>
    </source>
</evidence>
<dbReference type="EMBL" id="FMVW01000001">
    <property type="protein sequence ID" value="SCZ19563.1"/>
    <property type="molecule type" value="Genomic_DNA"/>
</dbReference>